<name>A0A177BBR3_9BILA</name>
<dbReference type="OrthoDB" id="10265695at2759"/>
<evidence type="ECO:0000313" key="3">
    <source>
        <dbReference type="EMBL" id="OAF71686.1"/>
    </source>
</evidence>
<evidence type="ECO:0000259" key="1">
    <source>
        <dbReference type="Pfam" id="PF01398"/>
    </source>
</evidence>
<organism evidence="3 4">
    <name type="scientific">Intoshia linei</name>
    <dbReference type="NCBI Taxonomy" id="1819745"/>
    <lineage>
        <taxon>Eukaryota</taxon>
        <taxon>Metazoa</taxon>
        <taxon>Spiralia</taxon>
        <taxon>Lophotrochozoa</taxon>
        <taxon>Mesozoa</taxon>
        <taxon>Orthonectida</taxon>
        <taxon>Rhopaluridae</taxon>
        <taxon>Intoshia</taxon>
    </lineage>
</organism>
<dbReference type="Proteomes" id="UP000078046">
    <property type="component" value="Unassembled WGS sequence"/>
</dbReference>
<dbReference type="InterPro" id="IPR000555">
    <property type="entry name" value="JAMM/MPN+_dom"/>
</dbReference>
<proteinExistence type="predicted"/>
<dbReference type="GO" id="GO:0008237">
    <property type="term" value="F:metallopeptidase activity"/>
    <property type="evidence" value="ECO:0007669"/>
    <property type="project" value="InterPro"/>
</dbReference>
<feature type="domain" description="eIF3h C-terminal" evidence="2">
    <location>
        <begin position="239"/>
        <end position="362"/>
    </location>
</feature>
<feature type="domain" description="eIF3h C-terminal" evidence="2">
    <location>
        <begin position="129"/>
        <end position="237"/>
    </location>
</feature>
<keyword evidence="4" id="KW-1185">Reference proteome</keyword>
<sequence length="369" mass="42339">MDVCSNSEDSMMSPVQEILITGVSIMKIGRHVDQEKEENGSIVKGVLYGCLVDDVLEITNAVPLHNYDDDESFNESLVGTGLDYVHVGFYVASINKESVYTNEFISEQFDYQKKTDNFVFVVYDSEKVSTGTIDVKAYRLSTKFMLLYKENKFSLKDLVDIQLPINEILSPLEVSISNSKFISFGLYELDFQLSQQHQSNNHIGRNYVAIGELDKRYAALIEKEDNTSKLNDNFRNLSSNNESFLSLMPSNFLKETLHKLITEVEEVAKESHTYSNYQKSLQKSIVNRRNRLEKCVEQNRLRHERGERLMTETEILRICQLPSPPPHANLVSHNIQINAYVEQMNNYAKLHIKKLLLSQSLMCGYSSLE</sequence>
<gene>
    <name evidence="3" type="ORF">A3Q56_00522</name>
</gene>
<evidence type="ECO:0000313" key="4">
    <source>
        <dbReference type="Proteomes" id="UP000078046"/>
    </source>
</evidence>
<evidence type="ECO:0000259" key="2">
    <source>
        <dbReference type="Pfam" id="PF19445"/>
    </source>
</evidence>
<dbReference type="Pfam" id="PF01398">
    <property type="entry name" value="JAB"/>
    <property type="match status" value="1"/>
</dbReference>
<dbReference type="InterPro" id="IPR045810">
    <property type="entry name" value="eIF3h_C"/>
</dbReference>
<dbReference type="Gene3D" id="3.40.140.10">
    <property type="entry name" value="Cytidine Deaminase, domain 2"/>
    <property type="match status" value="1"/>
</dbReference>
<dbReference type="EMBL" id="LWCA01000031">
    <property type="protein sequence ID" value="OAF71686.1"/>
    <property type="molecule type" value="Genomic_DNA"/>
</dbReference>
<reference evidence="3 4" key="1">
    <citation type="submission" date="2016-04" db="EMBL/GenBank/DDBJ databases">
        <title>The genome of Intoshia linei affirms orthonectids as highly simplified spiralians.</title>
        <authorList>
            <person name="Mikhailov K.V."/>
            <person name="Slusarev G.S."/>
            <person name="Nikitin M.A."/>
            <person name="Logacheva M.D."/>
            <person name="Penin A."/>
            <person name="Aleoshin V."/>
            <person name="Panchin Y.V."/>
        </authorList>
    </citation>
    <scope>NUCLEOTIDE SEQUENCE [LARGE SCALE GENOMIC DNA]</scope>
    <source>
        <strain evidence="3">Intl2013</strain>
        <tissue evidence="3">Whole animal</tissue>
    </source>
</reference>
<dbReference type="AlphaFoldDB" id="A0A177BBR3"/>
<feature type="domain" description="JAB1/MPN/MOV34 metalloenzyme" evidence="1">
    <location>
        <begin position="15"/>
        <end position="73"/>
    </location>
</feature>
<dbReference type="Pfam" id="PF19445">
    <property type="entry name" value="eIF3h_C"/>
    <property type="match status" value="2"/>
</dbReference>
<comment type="caution">
    <text evidence="3">The sequence shown here is derived from an EMBL/GenBank/DDBJ whole genome shotgun (WGS) entry which is preliminary data.</text>
</comment>
<accession>A0A177BBR3</accession>
<protein>
    <submittedName>
        <fullName evidence="3">Uncharacterized protein</fullName>
    </submittedName>
</protein>